<keyword evidence="2" id="KW-0812">Transmembrane</keyword>
<feature type="transmembrane region" description="Helical" evidence="2">
    <location>
        <begin position="97"/>
        <end position="119"/>
    </location>
</feature>
<reference evidence="3" key="1">
    <citation type="submission" date="2021-03" db="EMBL/GenBank/DDBJ databases">
        <title>Antimicrobial resistance genes in bacteria isolated from Japanese honey, and their potential for conferring macrolide and lincosamide resistance in the American foulbrood pathogen Paenibacillus larvae.</title>
        <authorList>
            <person name="Okamoto M."/>
            <person name="Kumagai M."/>
            <person name="Kanamori H."/>
            <person name="Takamatsu D."/>
        </authorList>
    </citation>
    <scope>NUCLEOTIDE SEQUENCE</scope>
    <source>
        <strain evidence="3">J40TS1</strain>
    </source>
</reference>
<name>A0A919YRK9_9BACL</name>
<keyword evidence="2" id="KW-0472">Membrane</keyword>
<keyword evidence="2" id="KW-1133">Transmembrane helix</keyword>
<proteinExistence type="predicted"/>
<accession>A0A919YRK9</accession>
<feature type="transmembrane region" description="Helical" evidence="2">
    <location>
        <begin position="65"/>
        <end position="85"/>
    </location>
</feature>
<evidence type="ECO:0000256" key="1">
    <source>
        <dbReference type="SAM" id="MobiDB-lite"/>
    </source>
</evidence>
<dbReference type="EMBL" id="BOSE01000010">
    <property type="protein sequence ID" value="GIP18808.1"/>
    <property type="molecule type" value="Genomic_DNA"/>
</dbReference>
<feature type="transmembrane region" description="Helical" evidence="2">
    <location>
        <begin position="36"/>
        <end position="59"/>
    </location>
</feature>
<keyword evidence="4" id="KW-1185">Reference proteome</keyword>
<evidence type="ECO:0000256" key="2">
    <source>
        <dbReference type="SAM" id="Phobius"/>
    </source>
</evidence>
<gene>
    <name evidence="3" type="ORF">J40TS1_44500</name>
</gene>
<evidence type="ECO:0000313" key="4">
    <source>
        <dbReference type="Proteomes" id="UP000683139"/>
    </source>
</evidence>
<evidence type="ECO:0000313" key="3">
    <source>
        <dbReference type="EMBL" id="GIP18808.1"/>
    </source>
</evidence>
<sequence>MQTSYSEQHTSRQQTSGHHTMEDDKNILLKDRVWKIGTYSMGITLIGIGLAFAASLWQAVTAYELLLWLAPIIFIVLGLELMIIHAPRFSRKYKIEYNWLSLFFVGCVGVGALILAAVLSTGVLDEVNEAFNIKDRSIYIEESAELSDQSIEKVVIRSQLGYEVRQQPDINEISLLGTVQYEARDPVKLADQQLLKTKQVGNVLYIFIQNLEYESNHFASSYVRSQLVLNLPDHLEVEE</sequence>
<comment type="caution">
    <text evidence="3">The sequence shown here is derived from an EMBL/GenBank/DDBJ whole genome shotgun (WGS) entry which is preliminary data.</text>
</comment>
<feature type="region of interest" description="Disordered" evidence="1">
    <location>
        <begin position="1"/>
        <end position="21"/>
    </location>
</feature>
<feature type="compositionally biased region" description="Polar residues" evidence="1">
    <location>
        <begin position="1"/>
        <end position="18"/>
    </location>
</feature>
<dbReference type="AlphaFoldDB" id="A0A919YRK9"/>
<organism evidence="3 4">
    <name type="scientific">Paenibacillus montaniterrae</name>
    <dbReference type="NCBI Taxonomy" id="429341"/>
    <lineage>
        <taxon>Bacteria</taxon>
        <taxon>Bacillati</taxon>
        <taxon>Bacillota</taxon>
        <taxon>Bacilli</taxon>
        <taxon>Bacillales</taxon>
        <taxon>Paenibacillaceae</taxon>
        <taxon>Paenibacillus</taxon>
    </lineage>
</organism>
<protein>
    <submittedName>
        <fullName evidence="3">Uncharacterized protein</fullName>
    </submittedName>
</protein>
<dbReference type="Proteomes" id="UP000683139">
    <property type="component" value="Unassembled WGS sequence"/>
</dbReference>
<dbReference type="RefSeq" id="WP_213519457.1">
    <property type="nucleotide sequence ID" value="NZ_BOSE01000010.1"/>
</dbReference>